<gene>
    <name evidence="3" type="ORF">rosag_29230</name>
</gene>
<feature type="transmembrane region" description="Helical" evidence="1">
    <location>
        <begin position="113"/>
        <end position="134"/>
    </location>
</feature>
<feature type="transmembrane region" description="Helical" evidence="1">
    <location>
        <begin position="242"/>
        <end position="262"/>
    </location>
</feature>
<dbReference type="Proteomes" id="UP001161325">
    <property type="component" value="Unassembled WGS sequence"/>
</dbReference>
<keyword evidence="1" id="KW-0812">Transmembrane</keyword>
<feature type="transmembrane region" description="Helical" evidence="1">
    <location>
        <begin position="203"/>
        <end position="222"/>
    </location>
</feature>
<accession>A0AA37V1L0</accession>
<feature type="transmembrane region" description="Helical" evidence="1">
    <location>
        <begin position="171"/>
        <end position="191"/>
    </location>
</feature>
<dbReference type="RefSeq" id="WP_284350862.1">
    <property type="nucleotide sequence ID" value="NZ_BRXS01000004.1"/>
</dbReference>
<dbReference type="PANTHER" id="PTHR39430">
    <property type="entry name" value="MEMBRANE-ASSOCIATED PROTEASE-RELATED"/>
    <property type="match status" value="1"/>
</dbReference>
<reference evidence="3" key="1">
    <citation type="submission" date="2022-08" db="EMBL/GenBank/DDBJ databases">
        <title>Draft genome sequencing of Roseisolibacter agri AW1220.</title>
        <authorList>
            <person name="Tobiishi Y."/>
            <person name="Tonouchi A."/>
        </authorList>
    </citation>
    <scope>NUCLEOTIDE SEQUENCE</scope>
    <source>
        <strain evidence="3">AW1220</strain>
    </source>
</reference>
<name>A0AA37V1L0_9BACT</name>
<dbReference type="InterPro" id="IPR003675">
    <property type="entry name" value="Rce1/LyrA-like_dom"/>
</dbReference>
<protein>
    <recommendedName>
        <fullName evidence="2">CAAX prenyl protease 2/Lysostaphin resistance protein A-like domain-containing protein</fullName>
    </recommendedName>
</protein>
<dbReference type="EMBL" id="BRXS01000004">
    <property type="protein sequence ID" value="GLC26410.1"/>
    <property type="molecule type" value="Genomic_DNA"/>
</dbReference>
<keyword evidence="4" id="KW-1185">Reference proteome</keyword>
<evidence type="ECO:0000259" key="2">
    <source>
        <dbReference type="Pfam" id="PF02517"/>
    </source>
</evidence>
<dbReference type="Pfam" id="PF02517">
    <property type="entry name" value="Rce1-like"/>
    <property type="match status" value="1"/>
</dbReference>
<evidence type="ECO:0000313" key="3">
    <source>
        <dbReference type="EMBL" id="GLC26410.1"/>
    </source>
</evidence>
<feature type="transmembrane region" description="Helical" evidence="1">
    <location>
        <begin position="37"/>
        <end position="59"/>
    </location>
</feature>
<keyword evidence="1" id="KW-0472">Membrane</keyword>
<sequence length="291" mass="29564">MWRLLGYVLAFVAGSAIADAVLSPLAATLFATTGARLIVYSWVSLAGAALAHVVALRWIEKRSWRDVGLGRDALRPRALAGGAAVGALAVGVPALLMLGAGLLRAEPTADGSWWGGAASMLAMLAPAALFEELLLRGYPFLVLREAGGPAVALAVTSSVFGVLHLQNPNATLGSVAIVALAGVFLGSVLLATGSLWAAFAAHLAWNWTLAGLLHAAVSGVPLATPDYQVVDAGPDWLTGGAWGPEGGAAAAAGMLLALGWLWRRGRGAAPATLHGSLDGSLDARPDGRGSF</sequence>
<feature type="transmembrane region" description="Helical" evidence="1">
    <location>
        <begin position="79"/>
        <end position="101"/>
    </location>
</feature>
<dbReference type="PANTHER" id="PTHR39430:SF1">
    <property type="entry name" value="PROTEASE"/>
    <property type="match status" value="1"/>
</dbReference>
<organism evidence="3 4">
    <name type="scientific">Roseisolibacter agri</name>
    <dbReference type="NCBI Taxonomy" id="2014610"/>
    <lineage>
        <taxon>Bacteria</taxon>
        <taxon>Pseudomonadati</taxon>
        <taxon>Gemmatimonadota</taxon>
        <taxon>Gemmatimonadia</taxon>
        <taxon>Gemmatimonadales</taxon>
        <taxon>Gemmatimonadaceae</taxon>
        <taxon>Roseisolibacter</taxon>
    </lineage>
</organism>
<dbReference type="AlphaFoldDB" id="A0AA37V1L0"/>
<feature type="domain" description="CAAX prenyl protease 2/Lysostaphin resistance protein A-like" evidence="2">
    <location>
        <begin position="117"/>
        <end position="207"/>
    </location>
</feature>
<evidence type="ECO:0000256" key="1">
    <source>
        <dbReference type="SAM" id="Phobius"/>
    </source>
</evidence>
<keyword evidence="1" id="KW-1133">Transmembrane helix</keyword>
<proteinExistence type="predicted"/>
<evidence type="ECO:0000313" key="4">
    <source>
        <dbReference type="Proteomes" id="UP001161325"/>
    </source>
</evidence>
<dbReference type="GO" id="GO:0080120">
    <property type="term" value="P:CAAX-box protein maturation"/>
    <property type="evidence" value="ECO:0007669"/>
    <property type="project" value="UniProtKB-ARBA"/>
</dbReference>
<feature type="transmembrane region" description="Helical" evidence="1">
    <location>
        <begin position="146"/>
        <end position="165"/>
    </location>
</feature>
<comment type="caution">
    <text evidence="3">The sequence shown here is derived from an EMBL/GenBank/DDBJ whole genome shotgun (WGS) entry which is preliminary data.</text>
</comment>
<dbReference type="GO" id="GO:0004175">
    <property type="term" value="F:endopeptidase activity"/>
    <property type="evidence" value="ECO:0007669"/>
    <property type="project" value="UniProtKB-ARBA"/>
</dbReference>